<evidence type="ECO:0000256" key="12">
    <source>
        <dbReference type="RuleBase" id="RU361175"/>
    </source>
</evidence>
<feature type="binding site" evidence="10">
    <location>
        <position position="308"/>
    </location>
    <ligand>
        <name>substrate</name>
    </ligand>
</feature>
<dbReference type="Proteomes" id="UP000460435">
    <property type="component" value="Unassembled WGS sequence"/>
</dbReference>
<feature type="binding site" evidence="10">
    <location>
        <position position="177"/>
    </location>
    <ligand>
        <name>substrate</name>
    </ligand>
</feature>
<dbReference type="PROSITE" id="PS00653">
    <property type="entry name" value="GLYCOSYL_HYDROL_F1_2"/>
    <property type="match status" value="1"/>
</dbReference>
<dbReference type="InterPro" id="IPR018120">
    <property type="entry name" value="Glyco_hydro_1_AS"/>
</dbReference>
<keyword evidence="7 12" id="KW-0326">Glycosidase</keyword>
<feature type="binding site" evidence="10">
    <location>
        <position position="133"/>
    </location>
    <ligand>
        <name>substrate</name>
    </ligand>
</feature>
<dbReference type="AlphaFoldDB" id="A0A7K3LXZ3"/>
<comment type="catalytic activity">
    <reaction evidence="1 12">
        <text>Hydrolysis of terminal, non-reducing beta-D-glucosyl residues with release of beta-D-glucose.</text>
        <dbReference type="EC" id="3.2.1.21"/>
    </reaction>
</comment>
<evidence type="ECO:0000256" key="4">
    <source>
        <dbReference type="ARBA" id="ARBA00022801"/>
    </source>
</evidence>
<dbReference type="EC" id="3.2.1.21" evidence="3 12"/>
<dbReference type="InterPro" id="IPR017736">
    <property type="entry name" value="Glyco_hydro_1_beta-glucosidase"/>
</dbReference>
<dbReference type="Gene3D" id="3.20.20.80">
    <property type="entry name" value="Glycosidases"/>
    <property type="match status" value="1"/>
</dbReference>
<dbReference type="GO" id="GO:0008422">
    <property type="term" value="F:beta-glucosidase activity"/>
    <property type="evidence" value="ECO:0007669"/>
    <property type="project" value="UniProtKB-EC"/>
</dbReference>
<dbReference type="PROSITE" id="PS00572">
    <property type="entry name" value="GLYCOSYL_HYDROL_F1_1"/>
    <property type="match status" value="1"/>
</dbReference>
<evidence type="ECO:0000256" key="10">
    <source>
        <dbReference type="PIRSR" id="PIRSR617736-2"/>
    </source>
</evidence>
<protein>
    <recommendedName>
        <fullName evidence="3 12">Beta-glucosidase</fullName>
        <ecNumber evidence="3 12">3.2.1.21</ecNumber>
    </recommendedName>
</protein>
<dbReference type="InterPro" id="IPR033132">
    <property type="entry name" value="GH_1_N_CS"/>
</dbReference>
<dbReference type="GO" id="GO:0030245">
    <property type="term" value="P:cellulose catabolic process"/>
    <property type="evidence" value="ECO:0007669"/>
    <property type="project" value="UniProtKB-KW"/>
</dbReference>
<evidence type="ECO:0000256" key="3">
    <source>
        <dbReference type="ARBA" id="ARBA00012744"/>
    </source>
</evidence>
<dbReference type="InterPro" id="IPR001360">
    <property type="entry name" value="Glyco_hydro_1"/>
</dbReference>
<evidence type="ECO:0000256" key="8">
    <source>
        <dbReference type="ARBA" id="ARBA00023326"/>
    </source>
</evidence>
<evidence type="ECO:0000256" key="2">
    <source>
        <dbReference type="ARBA" id="ARBA00010838"/>
    </source>
</evidence>
<evidence type="ECO:0000256" key="9">
    <source>
        <dbReference type="PIRSR" id="PIRSR617736-1"/>
    </source>
</evidence>
<evidence type="ECO:0000256" key="1">
    <source>
        <dbReference type="ARBA" id="ARBA00000448"/>
    </source>
</evidence>
<comment type="similarity">
    <text evidence="2 12">Belongs to the glycosyl hydrolase 1 family.</text>
</comment>
<evidence type="ECO:0000256" key="6">
    <source>
        <dbReference type="ARBA" id="ARBA00023277"/>
    </source>
</evidence>
<dbReference type="EMBL" id="WLZY01000001">
    <property type="protein sequence ID" value="NDL55522.1"/>
    <property type="molecule type" value="Genomic_DNA"/>
</dbReference>
<evidence type="ECO:0000256" key="11">
    <source>
        <dbReference type="PROSITE-ProRule" id="PRU10055"/>
    </source>
</evidence>
<proteinExistence type="inferred from homology"/>
<keyword evidence="14" id="KW-1185">Reference proteome</keyword>
<dbReference type="RefSeq" id="WP_162448231.1">
    <property type="nucleotide sequence ID" value="NZ_WLZY01000001.1"/>
</dbReference>
<evidence type="ECO:0000313" key="14">
    <source>
        <dbReference type="Proteomes" id="UP000460435"/>
    </source>
</evidence>
<keyword evidence="6" id="KW-0119">Carbohydrate metabolism</keyword>
<feature type="binding site" evidence="10">
    <location>
        <position position="427"/>
    </location>
    <ligand>
        <name>substrate</name>
    </ligand>
</feature>
<dbReference type="Pfam" id="PF00232">
    <property type="entry name" value="Glyco_hydro_1"/>
    <property type="match status" value="1"/>
</dbReference>
<keyword evidence="8" id="KW-0624">Polysaccharide degradation</keyword>
<dbReference type="PRINTS" id="PR00131">
    <property type="entry name" value="GLHYDRLASE1"/>
</dbReference>
<gene>
    <name evidence="13" type="ORF">F7O44_00390</name>
</gene>
<dbReference type="GO" id="GO:0005829">
    <property type="term" value="C:cytosol"/>
    <property type="evidence" value="ECO:0007669"/>
    <property type="project" value="TreeGrafter"/>
</dbReference>
<dbReference type="InterPro" id="IPR017853">
    <property type="entry name" value="GH"/>
</dbReference>
<keyword evidence="5" id="KW-0136">Cellulose degradation</keyword>
<comment type="caution">
    <text evidence="13">The sequence shown here is derived from an EMBL/GenBank/DDBJ whole genome shotgun (WGS) entry which is preliminary data.</text>
</comment>
<organism evidence="13 14">
    <name type="scientific">Phytoactinopolyspora mesophila</name>
    <dbReference type="NCBI Taxonomy" id="2650750"/>
    <lineage>
        <taxon>Bacteria</taxon>
        <taxon>Bacillati</taxon>
        <taxon>Actinomycetota</taxon>
        <taxon>Actinomycetes</taxon>
        <taxon>Jiangellales</taxon>
        <taxon>Jiangellaceae</taxon>
        <taxon>Phytoactinopolyspora</taxon>
    </lineage>
</organism>
<name>A0A7K3LXZ3_9ACTN</name>
<feature type="active site" description="Nucleophile" evidence="9 11">
    <location>
        <position position="380"/>
    </location>
</feature>
<evidence type="ECO:0000256" key="5">
    <source>
        <dbReference type="ARBA" id="ARBA00023001"/>
    </source>
</evidence>
<dbReference type="FunFam" id="3.20.20.80:FF:000004">
    <property type="entry name" value="Beta-glucosidase 6-phospho-beta-glucosidase"/>
    <property type="match status" value="1"/>
</dbReference>
<sequence length="475" mass="51877">MTIDKPAPRPRATSSIEFPAGFRWGAATAAYQIEGAVAEGGRAPSIWDTFSRVPGAIADGSTGDVACDHYHRFRDDVRLMADLGLTSYRFSIAWPRVQPPGKGPANQDGLDFYRHLVDELLANDIEPWATLYHWDLPQPLEDAGGWPERETAARFADYASLVHGALGDRIRNWTTLNEPWCSAFLGYGSGEHAPGRRDGTAAVRAAHHLLLGHGLATQAIRADDASADVGITVNLYGVSATGSRATDLDAARRIDGMANRIFLDPLLRGEYPADVLEDLGPVSDFSHVHDGDMPTIATPMSYLGVNYYSRYFVAGPPDGDTSASPPSDWSGAWPGSEFVQFSTPDQPVTGMGWAIDADGLAEILVRLHRDYTSLPIYVMENGAAYDDVVDDDGQISDPERLAYIKAHLGGCHEAITSGVPVQGYFVWSLMDNFEWGYGYSKRFGIVHVDYADQRRTPKKSAQWYADAISRNGFDA</sequence>
<dbReference type="PANTHER" id="PTHR10353">
    <property type="entry name" value="GLYCOSYL HYDROLASE"/>
    <property type="match status" value="1"/>
</dbReference>
<keyword evidence="4 12" id="KW-0378">Hydrolase</keyword>
<accession>A0A7K3LXZ3</accession>
<dbReference type="NCBIfam" id="TIGR03356">
    <property type="entry name" value="BGL"/>
    <property type="match status" value="1"/>
</dbReference>
<dbReference type="SUPFAM" id="SSF51445">
    <property type="entry name" value="(Trans)glycosidases"/>
    <property type="match status" value="1"/>
</dbReference>
<evidence type="ECO:0000256" key="7">
    <source>
        <dbReference type="ARBA" id="ARBA00023295"/>
    </source>
</evidence>
<feature type="binding site" evidence="10">
    <location>
        <begin position="434"/>
        <end position="435"/>
    </location>
    <ligand>
        <name>substrate</name>
    </ligand>
</feature>
<feature type="active site" description="Proton donor" evidence="9">
    <location>
        <position position="178"/>
    </location>
</feature>
<reference evidence="13 14" key="1">
    <citation type="submission" date="2019-11" db="EMBL/GenBank/DDBJ databases">
        <authorList>
            <person name="Li X.-J."/>
            <person name="Feng X.-M."/>
        </authorList>
    </citation>
    <scope>NUCLEOTIDE SEQUENCE [LARGE SCALE GENOMIC DNA]</scope>
    <source>
        <strain evidence="13 14">XMNu-373</strain>
    </source>
</reference>
<feature type="binding site" evidence="10">
    <location>
        <position position="32"/>
    </location>
    <ligand>
        <name>substrate</name>
    </ligand>
</feature>
<dbReference type="PANTHER" id="PTHR10353:SF36">
    <property type="entry name" value="LP05116P"/>
    <property type="match status" value="1"/>
</dbReference>
<evidence type="ECO:0000313" key="13">
    <source>
        <dbReference type="EMBL" id="NDL55522.1"/>
    </source>
</evidence>